<evidence type="ECO:0000256" key="2">
    <source>
        <dbReference type="SAM" id="Phobius"/>
    </source>
</evidence>
<comment type="caution">
    <text evidence="3">The sequence shown here is derived from an EMBL/GenBank/DDBJ whole genome shotgun (WGS) entry which is preliminary data.</text>
</comment>
<feature type="compositionally biased region" description="Low complexity" evidence="1">
    <location>
        <begin position="514"/>
        <end position="534"/>
    </location>
</feature>
<dbReference type="STRING" id="1196081.A0A364KKD8"/>
<feature type="compositionally biased region" description="Low complexity" evidence="1">
    <location>
        <begin position="44"/>
        <end position="61"/>
    </location>
</feature>
<dbReference type="Proteomes" id="UP000249363">
    <property type="component" value="Unassembled WGS sequence"/>
</dbReference>
<keyword evidence="2" id="KW-0472">Membrane</keyword>
<feature type="region of interest" description="Disordered" evidence="1">
    <location>
        <begin position="951"/>
        <end position="995"/>
    </location>
</feature>
<feature type="compositionally biased region" description="Pro residues" evidence="1">
    <location>
        <begin position="535"/>
        <end position="547"/>
    </location>
</feature>
<dbReference type="PANTHER" id="PTHR42088">
    <property type="entry name" value="YALI0F10131P"/>
    <property type="match status" value="1"/>
</dbReference>
<organism evidence="3 4">
    <name type="scientific">Talaromyces amestolkiae</name>
    <dbReference type="NCBI Taxonomy" id="1196081"/>
    <lineage>
        <taxon>Eukaryota</taxon>
        <taxon>Fungi</taxon>
        <taxon>Dikarya</taxon>
        <taxon>Ascomycota</taxon>
        <taxon>Pezizomycotina</taxon>
        <taxon>Eurotiomycetes</taxon>
        <taxon>Eurotiomycetidae</taxon>
        <taxon>Eurotiales</taxon>
        <taxon>Trichocomaceae</taxon>
        <taxon>Talaromyces</taxon>
        <taxon>Talaromyces sect. Talaromyces</taxon>
    </lineage>
</organism>
<keyword evidence="4" id="KW-1185">Reference proteome</keyword>
<name>A0A364KKD8_TALAM</name>
<feature type="compositionally biased region" description="Basic and acidic residues" evidence="1">
    <location>
        <begin position="407"/>
        <end position="416"/>
    </location>
</feature>
<feature type="region of interest" description="Disordered" evidence="1">
    <location>
        <begin position="177"/>
        <end position="214"/>
    </location>
</feature>
<evidence type="ECO:0000313" key="3">
    <source>
        <dbReference type="EMBL" id="RAO64010.1"/>
    </source>
</evidence>
<evidence type="ECO:0000256" key="1">
    <source>
        <dbReference type="SAM" id="MobiDB-lite"/>
    </source>
</evidence>
<feature type="region of interest" description="Disordered" evidence="1">
    <location>
        <begin position="360"/>
        <end position="434"/>
    </location>
</feature>
<dbReference type="EMBL" id="MIKG01000001">
    <property type="protein sequence ID" value="RAO64010.1"/>
    <property type="molecule type" value="Genomic_DNA"/>
</dbReference>
<gene>
    <name evidence="3" type="ORF">BHQ10_000022</name>
</gene>
<feature type="region of interest" description="Disordered" evidence="1">
    <location>
        <begin position="31"/>
        <end position="61"/>
    </location>
</feature>
<feature type="region of interest" description="Disordered" evidence="1">
    <location>
        <begin position="570"/>
        <end position="593"/>
    </location>
</feature>
<feature type="region of interest" description="Disordered" evidence="1">
    <location>
        <begin position="249"/>
        <end position="330"/>
    </location>
</feature>
<evidence type="ECO:0000313" key="4">
    <source>
        <dbReference type="Proteomes" id="UP000249363"/>
    </source>
</evidence>
<sequence>MPHRHGMHHHVHRHIPENPAQLEVVPLEPAPTVSEDPSIVRRASSSTSTCSGSSCETSSSSNLVNTLPVVLGVVIPVVLAIAVLLFLHRRHVRKLRQEDANDKHKSLDFGMEVVRAGGENPKPEMGEKPHKHGMSLDIIGSPYLLPPGLHGSKESLRSLSKVISPDDDKYRLAAQSDTASLRSYRSHPRTGHDDASSFGGSTRHGPLPDDMNQGLLQNASRMSRSPPIDATSPLSVNETIHEEQFDHSRAMGNQDPNHRAESPPMADSLNNHNTPEPSGRGDDLFFGSFPQRNPNRLTLNPSKGLQAPNEASHEPHPSLGGFDFGTGNFDSVNDHHDAPVMQETSAESHHVGLPRLSLPMSETSDYGDEPKAHVPPSLNMPEAEDYHQESEDFSHPPNNRMTQSFTKFDEGFDPHRLTVGIRPLPPEDPTDNAEQRANRIRSFYKEYFDDSKGGGHEEYYEDFGPEFYEDPGVFDPYQSDYFTGPPKPFAQPMGRRAMTPPPRFQGPPRNIMHPAAGSRGAGPRAFSSASGRMPPKGPAKPAPPPEPLHVLPSPHLIKDDMSILPIDYAPPTLKERVEGRPESPRGGLRPYTSMSRAHTPLVSSFDDLAAIPSPHALRKSGIYTSLDFAPPARFKNDTGSDAGSIRSNRTGISRVHDHNIRTGAYRKHPKDFLQDVSSFDVRRANGQLDYIDCPLQHFIHLICLLNLDIQFFQHNQLLDIVIQHKLLDIDKLDIKLHQLFEFYFYNKFVNLNDSFSDSTRANDNLCDIYIYGFSNLRDRIINRHFYYQLIDHGLSAGGTIAVAVVVPVASVALIICVLLWWWRRRKANKLAEEERRKEVEEYGFNPNNDPGLGGSVVGGAMSSTTYNDQYQSQDGNSGYRGWGTTSHPRKPSTNLSSIPLSETSAMQYNDGPMRPDSGELGAMGAGGVAGAAAGAQTGDIRRGASNASSAYSAGVHSEGSDDAHIGGPGPNQYYDEGNPYYHDIHNQQAGGYGDPAYGLGQPVIRDVQARRNTRIENPGVYPQQGNAGIAQNF</sequence>
<feature type="compositionally biased region" description="Basic and acidic residues" evidence="1">
    <location>
        <begin position="384"/>
        <end position="394"/>
    </location>
</feature>
<feature type="compositionally biased region" description="Basic and acidic residues" evidence="1">
    <location>
        <begin position="573"/>
        <end position="583"/>
    </location>
</feature>
<keyword evidence="2" id="KW-1133">Transmembrane helix</keyword>
<feature type="region of interest" description="Disordered" evidence="1">
    <location>
        <begin position="503"/>
        <end position="553"/>
    </location>
</feature>
<feature type="region of interest" description="Disordered" evidence="1">
    <location>
        <begin position="863"/>
        <end position="900"/>
    </location>
</feature>
<proteinExistence type="predicted"/>
<feature type="compositionally biased region" description="Polar residues" evidence="1">
    <location>
        <begin position="883"/>
        <end position="900"/>
    </location>
</feature>
<feature type="compositionally biased region" description="Polar residues" evidence="1">
    <location>
        <begin position="863"/>
        <end position="876"/>
    </location>
</feature>
<dbReference type="PANTHER" id="PTHR42088:SF1">
    <property type="entry name" value="YALI0F10131P"/>
    <property type="match status" value="1"/>
</dbReference>
<protein>
    <submittedName>
        <fullName evidence="3">Uncharacterized protein</fullName>
    </submittedName>
</protein>
<accession>A0A364KKD8</accession>
<dbReference type="GeneID" id="63789239"/>
<reference evidence="3 4" key="1">
    <citation type="journal article" date="2017" name="Biotechnol. Biofuels">
        <title>Differential beta-glucosidase expression as a function of carbon source availability in Talaromyces amestolkiae: a genomic and proteomic approach.</title>
        <authorList>
            <person name="de Eugenio L.I."/>
            <person name="Mendez-Liter J.A."/>
            <person name="Nieto-Dominguez M."/>
            <person name="Alonso L."/>
            <person name="Gil-Munoz J."/>
            <person name="Barriuso J."/>
            <person name="Prieto A."/>
            <person name="Martinez M.J."/>
        </authorList>
    </citation>
    <scope>NUCLEOTIDE SEQUENCE [LARGE SCALE GENOMIC DNA]</scope>
    <source>
        <strain evidence="3 4">CIB</strain>
    </source>
</reference>
<keyword evidence="2" id="KW-0812">Transmembrane</keyword>
<feature type="compositionally biased region" description="Polar residues" evidence="1">
    <location>
        <begin position="396"/>
        <end position="406"/>
    </location>
</feature>
<dbReference type="RefSeq" id="XP_040728527.1">
    <property type="nucleotide sequence ID" value="XM_040874319.1"/>
</dbReference>
<feature type="compositionally biased region" description="Polar residues" evidence="1">
    <location>
        <begin position="290"/>
        <end position="303"/>
    </location>
</feature>
<dbReference type="OrthoDB" id="5417135at2759"/>
<dbReference type="AlphaFoldDB" id="A0A364KKD8"/>
<feature type="transmembrane region" description="Helical" evidence="2">
    <location>
        <begin position="800"/>
        <end position="822"/>
    </location>
</feature>
<feature type="transmembrane region" description="Helical" evidence="2">
    <location>
        <begin position="67"/>
        <end position="87"/>
    </location>
</feature>